<dbReference type="Proteomes" id="UP000051378">
    <property type="component" value="Unassembled WGS sequence"/>
</dbReference>
<protein>
    <recommendedName>
        <fullName evidence="2">Endonuclease/exonuclease/phosphatase domain-containing protein</fullName>
    </recommendedName>
</protein>
<evidence type="ECO:0000313" key="3">
    <source>
        <dbReference type="EMBL" id="KRN04474.1"/>
    </source>
</evidence>
<dbReference type="SUPFAM" id="SSF56219">
    <property type="entry name" value="DNase I-like"/>
    <property type="match status" value="1"/>
</dbReference>
<name>A0A0R2DVD2_9LACO</name>
<dbReference type="InterPro" id="IPR005135">
    <property type="entry name" value="Endo/exonuclease/phosphatase"/>
</dbReference>
<keyword evidence="1" id="KW-0812">Transmembrane</keyword>
<keyword evidence="1" id="KW-1133">Transmembrane helix</keyword>
<proteinExistence type="predicted"/>
<dbReference type="PATRIC" id="fig|1423744.4.peg.155"/>
<reference evidence="3 4" key="1">
    <citation type="journal article" date="2015" name="Genome Announc.">
        <title>Expanding the biotechnology potential of lactobacilli through comparative genomics of 213 strains and associated genera.</title>
        <authorList>
            <person name="Sun Z."/>
            <person name="Harris H.M."/>
            <person name="McCann A."/>
            <person name="Guo C."/>
            <person name="Argimon S."/>
            <person name="Zhang W."/>
            <person name="Yang X."/>
            <person name="Jeffery I.B."/>
            <person name="Cooney J.C."/>
            <person name="Kagawa T.F."/>
            <person name="Liu W."/>
            <person name="Song Y."/>
            <person name="Salvetti E."/>
            <person name="Wrobel A."/>
            <person name="Rasinkangas P."/>
            <person name="Parkhill J."/>
            <person name="Rea M.C."/>
            <person name="O'Sullivan O."/>
            <person name="Ritari J."/>
            <person name="Douillard F.P."/>
            <person name="Paul Ross R."/>
            <person name="Yang R."/>
            <person name="Briner A.E."/>
            <person name="Felis G.E."/>
            <person name="de Vos W.M."/>
            <person name="Barrangou R."/>
            <person name="Klaenhammer T.R."/>
            <person name="Caufield P.W."/>
            <person name="Cui Y."/>
            <person name="Zhang H."/>
            <person name="O'Toole P.W."/>
        </authorList>
    </citation>
    <scope>NUCLEOTIDE SEQUENCE [LARGE SCALE GENOMIC DNA]</scope>
    <source>
        <strain evidence="3 4">DSM 23037</strain>
    </source>
</reference>
<accession>A0A0R2DVD2</accession>
<dbReference type="OrthoDB" id="2340043at2"/>
<dbReference type="EMBL" id="AYZL01000010">
    <property type="protein sequence ID" value="KRN04474.1"/>
    <property type="molecule type" value="Genomic_DNA"/>
</dbReference>
<evidence type="ECO:0000256" key="1">
    <source>
        <dbReference type="SAM" id="Phobius"/>
    </source>
</evidence>
<keyword evidence="4" id="KW-1185">Reference proteome</keyword>
<dbReference type="RefSeq" id="WP_056974337.1">
    <property type="nucleotide sequence ID" value="NZ_AYZL01000010.1"/>
</dbReference>
<evidence type="ECO:0000259" key="2">
    <source>
        <dbReference type="Pfam" id="PF03372"/>
    </source>
</evidence>
<organism evidence="3 4">
    <name type="scientific">Holzapfeliella floricola DSM 23037 = JCM 16512</name>
    <dbReference type="NCBI Taxonomy" id="1423744"/>
    <lineage>
        <taxon>Bacteria</taxon>
        <taxon>Bacillati</taxon>
        <taxon>Bacillota</taxon>
        <taxon>Bacilli</taxon>
        <taxon>Lactobacillales</taxon>
        <taxon>Lactobacillaceae</taxon>
        <taxon>Holzapfeliella</taxon>
    </lineage>
</organism>
<feature type="transmembrane region" description="Helical" evidence="1">
    <location>
        <begin position="9"/>
        <end position="28"/>
    </location>
</feature>
<evidence type="ECO:0000313" key="4">
    <source>
        <dbReference type="Proteomes" id="UP000051378"/>
    </source>
</evidence>
<feature type="transmembrane region" description="Helical" evidence="1">
    <location>
        <begin position="79"/>
        <end position="96"/>
    </location>
</feature>
<dbReference type="Gene3D" id="3.60.10.10">
    <property type="entry name" value="Endonuclease/exonuclease/phosphatase"/>
    <property type="match status" value="1"/>
</dbReference>
<feature type="domain" description="Endonuclease/exonuclease/phosphatase" evidence="2">
    <location>
        <begin position="120"/>
        <end position="333"/>
    </location>
</feature>
<dbReference type="GO" id="GO:0003824">
    <property type="term" value="F:catalytic activity"/>
    <property type="evidence" value="ECO:0007669"/>
    <property type="project" value="InterPro"/>
</dbReference>
<gene>
    <name evidence="3" type="ORF">FC86_GL000151</name>
</gene>
<dbReference type="Pfam" id="PF03372">
    <property type="entry name" value="Exo_endo_phos"/>
    <property type="match status" value="1"/>
</dbReference>
<comment type="caution">
    <text evidence="3">The sequence shown here is derived from an EMBL/GenBank/DDBJ whole genome shotgun (WGS) entry which is preliminary data.</text>
</comment>
<feature type="transmembrane region" description="Helical" evidence="1">
    <location>
        <begin position="48"/>
        <end position="67"/>
    </location>
</feature>
<dbReference type="AlphaFoldDB" id="A0A0R2DVD2"/>
<keyword evidence="1" id="KW-0472">Membrane</keyword>
<dbReference type="InterPro" id="IPR036691">
    <property type="entry name" value="Endo/exonu/phosph_ase_sf"/>
</dbReference>
<sequence>MKSIKKRQLLLGLVVLLYSIIVLSYALFPKAELNQFLSTQLGLAQVYAFSLFFGIVIIIFALLMIGVNSYKKDNRKPSLIMWLMMIVLSGVLVVGSCERSFTNQLVDSNQSSFKIVSYNSANQLSSANIQTIFGEYNTDIAVLPEFDERPSSSDSRERIQQLFKAANVNYNQYDVFISDHPTGVAGVTTIVKKSFAQFTQQKNMPQPTFKSVNLKSQTANVPSIIGLHAAPPIPGYLMNYWQKDLRTISNQLANQNPDSILIGDFNANMKHGQLTNITTHEDGLNALPVFERGTWPVSKLPSYFRTPIDHVLLPKNQYTIKDIKLQDLKTSDHMAIFMEVQKNKA</sequence>